<name>F5GTT9_SIMGU</name>
<feature type="signal peptide" evidence="1">
    <location>
        <begin position="1"/>
        <end position="22"/>
    </location>
</feature>
<dbReference type="AlphaFoldDB" id="F5GTT9"/>
<protein>
    <submittedName>
        <fullName evidence="2">Hypothetical secreted protein</fullName>
    </submittedName>
</protein>
<accession>F5GTT9</accession>
<proteinExistence type="evidence at transcript level"/>
<evidence type="ECO:0000313" key="2">
    <source>
        <dbReference type="EMBL" id="AEB96487.1"/>
    </source>
</evidence>
<evidence type="ECO:0000256" key="1">
    <source>
        <dbReference type="SAM" id="SignalP"/>
    </source>
</evidence>
<reference evidence="2" key="1">
    <citation type="journal article" date="2011" name="BMC Genomics">
        <title>An insight into the sialome of Simulium guianense (DIPTERA:SIMulIIDAE), the main vector of River Blindness Disease in Brazil.</title>
        <authorList>
            <person name="Chagas A.C."/>
            <person name="Calvo E."/>
            <person name="Pimenta P.F."/>
            <person name="Ribeiro J.M."/>
        </authorList>
    </citation>
    <scope>NUCLEOTIDE SEQUENCE</scope>
    <source>
        <tissue evidence="2">Salivary gland</tissue>
    </source>
</reference>
<organism evidence="2">
    <name type="scientific">Simulium guianense</name>
    <name type="common">Black fly</name>
    <dbReference type="NCBI Taxonomy" id="445764"/>
    <lineage>
        <taxon>Eukaryota</taxon>
        <taxon>Metazoa</taxon>
        <taxon>Ecdysozoa</taxon>
        <taxon>Arthropoda</taxon>
        <taxon>Hexapoda</taxon>
        <taxon>Insecta</taxon>
        <taxon>Pterygota</taxon>
        <taxon>Neoptera</taxon>
        <taxon>Endopterygota</taxon>
        <taxon>Diptera</taxon>
        <taxon>Nematocera</taxon>
        <taxon>Chironomoidea</taxon>
        <taxon>Simuliidae</taxon>
        <taxon>Simulium</taxon>
    </lineage>
</organism>
<dbReference type="EMBL" id="JI626252">
    <property type="protein sequence ID" value="AEB96487.1"/>
    <property type="molecule type" value="mRNA"/>
</dbReference>
<feature type="chain" id="PRO_5003324650" evidence="1">
    <location>
        <begin position="23"/>
        <end position="165"/>
    </location>
</feature>
<sequence length="165" mass="18906">MSNGMVAQIACLLLGILGTGLAKHYIDQPLATDCITKEVLWAVNYHHDLSVPLRKFLEYDSMTCDQNKQPYEKNYNELLKKGYTDMIAKCVNKQKVDNIKKEIEKCVDAKIKVQMERLKEVKTLIEGCKAPEKKVEMVELKETVGKNLTQPISLRSKSARRRSYL</sequence>
<keyword evidence="1" id="KW-0732">Signal</keyword>